<sequence>MGRPSGRDVTATARITPYPNVAPSVAGVPDPRSASLTSGRPRRAEGGRVPPRVCTSSPRSGSTISSEALGGPRSHLCQQVPGEDLRQGRLHLRMRLTLPVIRINRCCPARRDRLQTGCEVPLASPTGDGGPGAHWPEDHVYS</sequence>
<reference evidence="2" key="1">
    <citation type="submission" date="2012-12" db="EMBL/GenBank/DDBJ databases">
        <title>Identification and characterization of a phenylalanine ammonia-lyase gene family in Isatis indigotica Fort.</title>
        <authorList>
            <person name="Liu Q."/>
            <person name="Chen J."/>
            <person name="Zhou X."/>
            <person name="Di P."/>
            <person name="Xiao Y."/>
            <person name="Xuan H."/>
            <person name="Zhang L."/>
            <person name="Chen W."/>
        </authorList>
    </citation>
    <scope>NUCLEOTIDE SEQUENCE</scope>
    <source>
        <tissue evidence="2">Salivary gland</tissue>
    </source>
</reference>
<evidence type="ECO:0000313" key="2">
    <source>
        <dbReference type="EMBL" id="JAA65674.1"/>
    </source>
</evidence>
<proteinExistence type="evidence at transcript level"/>
<protein>
    <submittedName>
        <fullName evidence="2">Putative ptz00173 60s ribosomal protein l10</fullName>
    </submittedName>
</protein>
<organism evidence="2">
    <name type="scientific">Ixodes ricinus</name>
    <name type="common">Common tick</name>
    <name type="synonym">Acarus ricinus</name>
    <dbReference type="NCBI Taxonomy" id="34613"/>
    <lineage>
        <taxon>Eukaryota</taxon>
        <taxon>Metazoa</taxon>
        <taxon>Ecdysozoa</taxon>
        <taxon>Arthropoda</taxon>
        <taxon>Chelicerata</taxon>
        <taxon>Arachnida</taxon>
        <taxon>Acari</taxon>
        <taxon>Parasitiformes</taxon>
        <taxon>Ixodida</taxon>
        <taxon>Ixodoidea</taxon>
        <taxon>Ixodidae</taxon>
        <taxon>Ixodinae</taxon>
        <taxon>Ixodes</taxon>
    </lineage>
</organism>
<dbReference type="GO" id="GO:0005840">
    <property type="term" value="C:ribosome"/>
    <property type="evidence" value="ECO:0007669"/>
    <property type="project" value="UniProtKB-KW"/>
</dbReference>
<dbReference type="AlphaFoldDB" id="A0A0K8R5E2"/>
<keyword evidence="2" id="KW-0687">Ribonucleoprotein</keyword>
<keyword evidence="2" id="KW-0689">Ribosomal protein</keyword>
<feature type="region of interest" description="Disordered" evidence="1">
    <location>
        <begin position="1"/>
        <end position="76"/>
    </location>
</feature>
<accession>A0A0K8R5E2</accession>
<name>A0A0K8R5E2_IXORI</name>
<feature type="region of interest" description="Disordered" evidence="1">
    <location>
        <begin position="120"/>
        <end position="142"/>
    </location>
</feature>
<feature type="compositionally biased region" description="Low complexity" evidence="1">
    <location>
        <begin position="56"/>
        <end position="66"/>
    </location>
</feature>
<evidence type="ECO:0000256" key="1">
    <source>
        <dbReference type="SAM" id="MobiDB-lite"/>
    </source>
</evidence>
<dbReference type="EMBL" id="GADI01008134">
    <property type="protein sequence ID" value="JAA65674.1"/>
    <property type="molecule type" value="mRNA"/>
</dbReference>